<keyword evidence="1 4" id="KW-0479">Metal-binding</keyword>
<dbReference type="Pfam" id="PF04414">
    <property type="entry name" value="tRNA_deacylase"/>
    <property type="match status" value="1"/>
</dbReference>
<dbReference type="PIRSF" id="PIRSF016210">
    <property type="entry name" value="UCP016210"/>
    <property type="match status" value="1"/>
</dbReference>
<comment type="function">
    <text evidence="4">D-aminoacyl-tRNA deacylase with broad substrate specificity. By recycling D-aminoacyl-tRNA to D-amino acids and free tRNA molecules, this enzyme counteracts the toxicity associated with the formation of D-aminoacyl-tRNA entities in vivo.</text>
</comment>
<evidence type="ECO:0000256" key="2">
    <source>
        <dbReference type="ARBA" id="ARBA00022801"/>
    </source>
</evidence>
<evidence type="ECO:0000313" key="6">
    <source>
        <dbReference type="EMBL" id="BAN90402.1"/>
    </source>
</evidence>
<keyword evidence="3 4" id="KW-0862">Zinc</keyword>
<keyword evidence="7" id="KW-1185">Reference proteome</keyword>
<evidence type="ECO:0000256" key="5">
    <source>
        <dbReference type="SAM" id="MobiDB-lite"/>
    </source>
</evidence>
<gene>
    <name evidence="4" type="primary">dtdA</name>
    <name evidence="6" type="ORF">ACAM_0933</name>
</gene>
<dbReference type="AlphaFoldDB" id="U3TA42"/>
<dbReference type="KEGG" id="acj:ACAM_0933"/>
<accession>U3TA42</accession>
<dbReference type="GO" id="GO:0051499">
    <property type="term" value="F:D-aminoacyl-tRNA deacylase activity"/>
    <property type="evidence" value="ECO:0007669"/>
    <property type="project" value="UniProtKB-UniRule"/>
</dbReference>
<comment type="catalytic activity">
    <reaction evidence="4">
        <text>glycyl-tRNA(Ala) + H2O = tRNA(Ala) + glycine + H(+)</text>
        <dbReference type="Rhea" id="RHEA:53744"/>
        <dbReference type="Rhea" id="RHEA-COMP:9657"/>
        <dbReference type="Rhea" id="RHEA-COMP:13640"/>
        <dbReference type="ChEBI" id="CHEBI:15377"/>
        <dbReference type="ChEBI" id="CHEBI:15378"/>
        <dbReference type="ChEBI" id="CHEBI:57305"/>
        <dbReference type="ChEBI" id="CHEBI:78442"/>
        <dbReference type="ChEBI" id="CHEBI:78522"/>
        <dbReference type="EC" id="3.1.1.96"/>
    </reaction>
</comment>
<dbReference type="PANTHER" id="PTHR34667:SF1">
    <property type="entry name" value="D-AMINOACYL-TRNA DEACYLASE"/>
    <property type="match status" value="1"/>
</dbReference>
<protein>
    <recommendedName>
        <fullName evidence="4">D-aminoacyl-tRNA deacylase</fullName>
        <ecNumber evidence="4">3.1.1.96</ecNumber>
    </recommendedName>
</protein>
<keyword evidence="2 4" id="KW-0378">Hydrolase</keyword>
<dbReference type="PANTHER" id="PTHR34667">
    <property type="entry name" value="D-AMINOACYL-TRNA DEACYLASE"/>
    <property type="match status" value="1"/>
</dbReference>
<dbReference type="PATRIC" id="fig|1198449.6.peg.942"/>
<dbReference type="GeneID" id="17111070"/>
<dbReference type="InterPro" id="IPR018033">
    <property type="entry name" value="Deacylase_DtdA_archaea"/>
</dbReference>
<dbReference type="Gene3D" id="3.40.50.10700">
    <property type="entry name" value="AF0625-like"/>
    <property type="match status" value="1"/>
</dbReference>
<evidence type="ECO:0000313" key="7">
    <source>
        <dbReference type="Proteomes" id="UP000016887"/>
    </source>
</evidence>
<comment type="cofactor">
    <cofactor evidence="4">
        <name>Zn(2+)</name>
        <dbReference type="ChEBI" id="CHEBI:29105"/>
    </cofactor>
    <text evidence="4">Binds 2 Zn(2+) ions per subunit.</text>
</comment>
<evidence type="ECO:0000256" key="4">
    <source>
        <dbReference type="HAMAP-Rule" id="MF_00562"/>
    </source>
</evidence>
<dbReference type="InterPro" id="IPR007508">
    <property type="entry name" value="DtdA"/>
</dbReference>
<dbReference type="RefSeq" id="WP_022541675.1">
    <property type="nucleotide sequence ID" value="NC_022521.1"/>
</dbReference>
<dbReference type="NCBIfam" id="NF003072">
    <property type="entry name" value="PRK03995.1-4"/>
    <property type="match status" value="1"/>
</dbReference>
<dbReference type="EMBL" id="AP012489">
    <property type="protein sequence ID" value="BAN90402.1"/>
    <property type="molecule type" value="Genomic_DNA"/>
</dbReference>
<reference evidence="6 7" key="1">
    <citation type="journal article" date="2013" name="Appl. Environ. Microbiol.">
        <title>Variation of the Virus-Related Elements within Syntenic Genomes of the Hyperthermophilic Archaeon Aeropyrum.</title>
        <authorList>
            <person name="Daifuku T."/>
            <person name="Yoshida T."/>
            <person name="Kitamura T."/>
            <person name="Kawaichi S."/>
            <person name="Inoue T."/>
            <person name="Nomura K."/>
            <person name="Yoshida Y."/>
            <person name="Kuno S."/>
            <person name="Sako Y."/>
        </authorList>
    </citation>
    <scope>NUCLEOTIDE SEQUENCE [LARGE SCALE GENOMIC DNA]</scope>
    <source>
        <strain evidence="6 7">SY1</strain>
    </source>
</reference>
<evidence type="ECO:0000256" key="1">
    <source>
        <dbReference type="ARBA" id="ARBA00022723"/>
    </source>
</evidence>
<dbReference type="GO" id="GO:0106026">
    <property type="term" value="F:Gly-tRNA(Ala) deacylase activity"/>
    <property type="evidence" value="ECO:0007669"/>
    <property type="project" value="RHEA"/>
</dbReference>
<dbReference type="HAMAP" id="MF_00562">
    <property type="entry name" value="Deacylase_DtdA"/>
    <property type="match status" value="1"/>
</dbReference>
<dbReference type="eggNOG" id="arCOG01616">
    <property type="taxonomic scope" value="Archaea"/>
</dbReference>
<organism evidence="6 7">
    <name type="scientific">Aeropyrum camini SY1 = JCM 12091</name>
    <dbReference type="NCBI Taxonomy" id="1198449"/>
    <lineage>
        <taxon>Archaea</taxon>
        <taxon>Thermoproteota</taxon>
        <taxon>Thermoprotei</taxon>
        <taxon>Desulfurococcales</taxon>
        <taxon>Desulfurococcaceae</taxon>
        <taxon>Aeropyrum</taxon>
    </lineage>
</organism>
<dbReference type="Proteomes" id="UP000016887">
    <property type="component" value="Chromosome"/>
</dbReference>
<name>U3TA42_9CREN</name>
<dbReference type="STRING" id="1198449.ACAM_0933"/>
<comment type="similarity">
    <text evidence="4">Belongs to the DtdA deacylase family.</text>
</comment>
<comment type="catalytic activity">
    <reaction evidence="4">
        <text>a D-aminoacyl-tRNA + H2O = a tRNA + a D-alpha-amino acid + H(+)</text>
        <dbReference type="Rhea" id="RHEA:13953"/>
        <dbReference type="Rhea" id="RHEA-COMP:10123"/>
        <dbReference type="Rhea" id="RHEA-COMP:10124"/>
        <dbReference type="ChEBI" id="CHEBI:15377"/>
        <dbReference type="ChEBI" id="CHEBI:15378"/>
        <dbReference type="ChEBI" id="CHEBI:59871"/>
        <dbReference type="ChEBI" id="CHEBI:78442"/>
        <dbReference type="ChEBI" id="CHEBI:79333"/>
        <dbReference type="EC" id="3.1.1.96"/>
    </reaction>
</comment>
<dbReference type="EC" id="3.1.1.96" evidence="4"/>
<dbReference type="OrthoDB" id="9863at2157"/>
<evidence type="ECO:0000256" key="3">
    <source>
        <dbReference type="ARBA" id="ARBA00022833"/>
    </source>
</evidence>
<feature type="region of interest" description="Disordered" evidence="5">
    <location>
        <begin position="81"/>
        <end position="102"/>
    </location>
</feature>
<comment type="subunit">
    <text evidence="4">Monomer.</text>
</comment>
<dbReference type="GO" id="GO:0008270">
    <property type="term" value="F:zinc ion binding"/>
    <property type="evidence" value="ECO:0007669"/>
    <property type="project" value="UniProtKB-UniRule"/>
</dbReference>
<dbReference type="SUPFAM" id="SSF142535">
    <property type="entry name" value="AF0625-like"/>
    <property type="match status" value="1"/>
</dbReference>
<dbReference type="GO" id="GO:0019478">
    <property type="term" value="P:D-amino acid catabolic process"/>
    <property type="evidence" value="ECO:0007669"/>
    <property type="project" value="UniProtKB-UniRule"/>
</dbReference>
<sequence length="279" mass="30035">MRLAVAYSTGDPAGRGAAQALARLLSAKPAHCPMAVECFRHEDLAIAGFKAEAVKLEILDATPDPQAEAVIVLSKHRAESGRKSLTVHHPGNPTSDNSLGGRPRELAVAYPALAKALLISLARVSRETGLAETHEVTLEATHHGPTSQSKPVVFAELGSTEEDWRNPRGWETLALAVETALDMLPRIKRGCTPAAGFGGTHYVPKHTKLQLESSYCIGHAIPRYAFDRGTTAEVLRDAVLKSYPGRAEVALVEKKSLKSPQRRMVEKAVEAAGARVEYI</sequence>
<dbReference type="Gene3D" id="3.40.630.50">
    <property type="entry name" value="AF0625-like"/>
    <property type="match status" value="1"/>
</dbReference>
<proteinExistence type="inferred from homology"/>